<feature type="domain" description="RNA polymerase sigma-70 region 4" evidence="1">
    <location>
        <begin position="33"/>
        <end position="64"/>
    </location>
</feature>
<name>A0ABM7HST8_MYCME</name>
<keyword evidence="3" id="KW-1185">Reference proteome</keyword>
<dbReference type="EMBL" id="AP022567">
    <property type="protein sequence ID" value="BBX33635.1"/>
    <property type="molecule type" value="Genomic_DNA"/>
</dbReference>
<evidence type="ECO:0000313" key="2">
    <source>
        <dbReference type="EMBL" id="BBX33635.1"/>
    </source>
</evidence>
<protein>
    <recommendedName>
        <fullName evidence="1">RNA polymerase sigma-70 region 4 domain-containing protein</fullName>
    </recommendedName>
</protein>
<dbReference type="SUPFAM" id="SSF88659">
    <property type="entry name" value="Sigma3 and sigma4 domains of RNA polymerase sigma factors"/>
    <property type="match status" value="1"/>
</dbReference>
<evidence type="ECO:0000259" key="1">
    <source>
        <dbReference type="Pfam" id="PF04545"/>
    </source>
</evidence>
<organism evidence="2 3">
    <name type="scientific">Mycolicibacterium mageritense</name>
    <name type="common">Mycobacterium mageritense</name>
    <dbReference type="NCBI Taxonomy" id="53462"/>
    <lineage>
        <taxon>Bacteria</taxon>
        <taxon>Bacillati</taxon>
        <taxon>Actinomycetota</taxon>
        <taxon>Actinomycetes</taxon>
        <taxon>Mycobacteriales</taxon>
        <taxon>Mycobacteriaceae</taxon>
        <taxon>Mycolicibacterium</taxon>
    </lineage>
</organism>
<dbReference type="Proteomes" id="UP000465622">
    <property type="component" value="Chromosome"/>
</dbReference>
<gene>
    <name evidence="2" type="ORF">MMAGJ_29170</name>
</gene>
<evidence type="ECO:0000313" key="3">
    <source>
        <dbReference type="Proteomes" id="UP000465622"/>
    </source>
</evidence>
<dbReference type="Pfam" id="PF04545">
    <property type="entry name" value="Sigma70_r4"/>
    <property type="match status" value="1"/>
</dbReference>
<reference evidence="2 3" key="1">
    <citation type="journal article" date="2019" name="Emerg. Microbes Infect.">
        <title>Comprehensive subspecies identification of 175 nontuberculous mycobacteria species based on 7547 genomic profiles.</title>
        <authorList>
            <person name="Matsumoto Y."/>
            <person name="Kinjo T."/>
            <person name="Motooka D."/>
            <person name="Nabeya D."/>
            <person name="Jung N."/>
            <person name="Uechi K."/>
            <person name="Horii T."/>
            <person name="Iida T."/>
            <person name="Fujita J."/>
            <person name="Nakamura S."/>
        </authorList>
    </citation>
    <scope>NUCLEOTIDE SEQUENCE [LARGE SCALE GENOMIC DNA]</scope>
    <source>
        <strain evidence="2 3">JCM 12375</strain>
    </source>
</reference>
<dbReference type="InterPro" id="IPR013324">
    <property type="entry name" value="RNA_pol_sigma_r3/r4-like"/>
</dbReference>
<dbReference type="InterPro" id="IPR007630">
    <property type="entry name" value="RNA_pol_sigma70_r4"/>
</dbReference>
<proteinExistence type="predicted"/>
<accession>A0ABM7HST8</accession>
<sequence>MSNHAVHLARVRKAHATYPHSRGAVREQYLSTIRAAYAAGVTYAELGRVLGVSRERVRQLADEAPHVGDAYPARTPAEQWAEARTELDGRLLHLGYLPEVPTSNAPKTIEALHGDVDAYAALNPIVGRLQHALQCAVSGVTPYPCELHASATLSEALDDLPSLTVPQVREVLDYGATLIAYMSADYPVRLDVESWQPEHGDYHGDPEGLWAHVEELPTGWRWGECLWCHERFPWDGELVADDGDDNSPMWCSLNCRDLHLGDD</sequence>